<evidence type="ECO:0000256" key="1">
    <source>
        <dbReference type="SAM" id="MobiDB-lite"/>
    </source>
</evidence>
<dbReference type="Proteomes" id="UP001497482">
    <property type="component" value="Chromosome 13"/>
</dbReference>
<gene>
    <name evidence="2" type="ORF">KC01_LOCUS8938</name>
</gene>
<reference evidence="2 3" key="1">
    <citation type="submission" date="2024-04" db="EMBL/GenBank/DDBJ databases">
        <authorList>
            <person name="Waldvogel A.-M."/>
            <person name="Schoenle A."/>
        </authorList>
    </citation>
    <scope>NUCLEOTIDE SEQUENCE [LARGE SCALE GENOMIC DNA]</scope>
</reference>
<proteinExistence type="predicted"/>
<protein>
    <submittedName>
        <fullName evidence="2">Uncharacterized protein</fullName>
    </submittedName>
</protein>
<sequence length="104" mass="11635">MDLLHHWTSGPEPQRAPDSINKLVAVEAVKLERRSPALLPEPGATVGDRRRQKGHGQQRKRERGDVSGESVWLCLSGLLRGQFVQVLMNERPLVSLQVSRGYSN</sequence>
<feature type="region of interest" description="Disordered" evidence="1">
    <location>
        <begin position="34"/>
        <end position="66"/>
    </location>
</feature>
<organism evidence="2 3">
    <name type="scientific">Knipowitschia caucasica</name>
    <name type="common">Caucasian dwarf goby</name>
    <name type="synonym">Pomatoschistus caucasicus</name>
    <dbReference type="NCBI Taxonomy" id="637954"/>
    <lineage>
        <taxon>Eukaryota</taxon>
        <taxon>Metazoa</taxon>
        <taxon>Chordata</taxon>
        <taxon>Craniata</taxon>
        <taxon>Vertebrata</taxon>
        <taxon>Euteleostomi</taxon>
        <taxon>Actinopterygii</taxon>
        <taxon>Neopterygii</taxon>
        <taxon>Teleostei</taxon>
        <taxon>Neoteleostei</taxon>
        <taxon>Acanthomorphata</taxon>
        <taxon>Gobiaria</taxon>
        <taxon>Gobiiformes</taxon>
        <taxon>Gobioidei</taxon>
        <taxon>Gobiidae</taxon>
        <taxon>Gobiinae</taxon>
        <taxon>Knipowitschia</taxon>
    </lineage>
</organism>
<evidence type="ECO:0000313" key="2">
    <source>
        <dbReference type="EMBL" id="CAL1577612.1"/>
    </source>
</evidence>
<evidence type="ECO:0000313" key="3">
    <source>
        <dbReference type="Proteomes" id="UP001497482"/>
    </source>
</evidence>
<accession>A0AAV2JNL0</accession>
<dbReference type="AlphaFoldDB" id="A0AAV2JNL0"/>
<feature type="compositionally biased region" description="Basic residues" evidence="1">
    <location>
        <begin position="50"/>
        <end position="61"/>
    </location>
</feature>
<keyword evidence="3" id="KW-1185">Reference proteome</keyword>
<name>A0AAV2JNL0_KNICA</name>
<dbReference type="EMBL" id="OZ035835">
    <property type="protein sequence ID" value="CAL1577612.1"/>
    <property type="molecule type" value="Genomic_DNA"/>
</dbReference>